<keyword evidence="4 9" id="KW-1003">Cell membrane</keyword>
<feature type="transmembrane region" description="Helical" evidence="9">
    <location>
        <begin position="182"/>
        <end position="204"/>
    </location>
</feature>
<evidence type="ECO:0000256" key="5">
    <source>
        <dbReference type="ARBA" id="ARBA00022692"/>
    </source>
</evidence>
<keyword evidence="7 9" id="KW-1133">Transmembrane helix</keyword>
<dbReference type="OrthoDB" id="9804874at2"/>
<dbReference type="GeneID" id="93229167"/>
<proteinExistence type="inferred from homology"/>
<feature type="transmembrane region" description="Helical" evidence="9">
    <location>
        <begin position="71"/>
        <end position="91"/>
    </location>
</feature>
<dbReference type="FunFam" id="1.20.1740.10:FF:000004">
    <property type="entry name" value="Sodium:alanine symporter family protein"/>
    <property type="match status" value="1"/>
</dbReference>
<dbReference type="EMBL" id="QEKK01000002">
    <property type="protein sequence ID" value="PVY59057.1"/>
    <property type="molecule type" value="Genomic_DNA"/>
</dbReference>
<feature type="transmembrane region" description="Helical" evidence="9">
    <location>
        <begin position="211"/>
        <end position="231"/>
    </location>
</feature>
<dbReference type="PANTHER" id="PTHR30330">
    <property type="entry name" value="AGSS FAMILY TRANSPORTER, SODIUM-ALANINE"/>
    <property type="match status" value="1"/>
</dbReference>
<dbReference type="Proteomes" id="UP000245778">
    <property type="component" value="Unassembled WGS sequence"/>
</dbReference>
<feature type="transmembrane region" description="Helical" evidence="9">
    <location>
        <begin position="12"/>
        <end position="29"/>
    </location>
</feature>
<feature type="transmembrane region" description="Helical" evidence="9">
    <location>
        <begin position="365"/>
        <end position="384"/>
    </location>
</feature>
<dbReference type="PROSITE" id="PS00873">
    <property type="entry name" value="NA_ALANINE_SYMP"/>
    <property type="match status" value="1"/>
</dbReference>
<keyword evidence="3 9" id="KW-0813">Transport</keyword>
<comment type="similarity">
    <text evidence="2 9">Belongs to the alanine or glycine:cation symporter (AGCS) (TC 2.A.25) family.</text>
</comment>
<evidence type="ECO:0000256" key="9">
    <source>
        <dbReference type="RuleBase" id="RU363064"/>
    </source>
</evidence>
<gene>
    <name evidence="10" type="ORF">C7373_10235</name>
</gene>
<comment type="subcellular location">
    <subcellularLocation>
        <location evidence="1 9">Cell membrane</location>
        <topology evidence="1 9">Multi-pass membrane protein</topology>
    </subcellularLocation>
</comment>
<evidence type="ECO:0000256" key="7">
    <source>
        <dbReference type="ARBA" id="ARBA00022989"/>
    </source>
</evidence>
<sequence>MSFLERLGDWIWNPWLLGAFLLLGLYYSIRSGFFQLFEFRLWMSATVGSLLHSKRGGEAEGITQFQALSTALASTIGTGSIAGVATAIFYGGPGAVFWMWISAFLGMMTGCAEKTLAVRYRHRGKNGGWEGGPMDYMEKGLGLRGLALAFSLFCVCASIGGGDMVQANSIATALEAAFGWDRLAVGAVTALLTGLVILGGIGRIGRVSEKLVPAMAVLFLAGGAAVLWVHATAVPAALSRIVASAFAPKAALGGTLGYSMASAMRFGVARGVFTNEAGLGSSAMAHAAADVEEPAEEGMWGAFEVFVATLVVCTVTALVILTSGVYDETEALLAIQSGGVDSSMLGSALSAAAFSTVMGAWGGPFVAVCLLMFAFSSLLGWSYYGERGLAYLTGSDRWVGCYRMVFLLFVVAGSVGDVGRVWQVADICNGMMALPNLAALLLLSPEALRMIFQWSLRQKKARKGQRSVSGR</sequence>
<feature type="transmembrane region" description="Helical" evidence="9">
    <location>
        <begin position="437"/>
        <end position="456"/>
    </location>
</feature>
<name>A0A2U1CE49_9FIRM</name>
<dbReference type="PRINTS" id="PR00175">
    <property type="entry name" value="NAALASMPORT"/>
</dbReference>
<dbReference type="GO" id="GO:0005283">
    <property type="term" value="F:amino acid:sodium symporter activity"/>
    <property type="evidence" value="ECO:0007669"/>
    <property type="project" value="InterPro"/>
</dbReference>
<protein>
    <submittedName>
        <fullName evidence="10">AGCS family alanine or glycine:cation symporter</fullName>
    </submittedName>
</protein>
<evidence type="ECO:0000256" key="2">
    <source>
        <dbReference type="ARBA" id="ARBA00009261"/>
    </source>
</evidence>
<dbReference type="Pfam" id="PF01235">
    <property type="entry name" value="Na_Ala_symp"/>
    <property type="match status" value="1"/>
</dbReference>
<keyword evidence="5 9" id="KW-0812">Transmembrane</keyword>
<dbReference type="NCBIfam" id="TIGR00835">
    <property type="entry name" value="agcS"/>
    <property type="match status" value="1"/>
</dbReference>
<evidence type="ECO:0000256" key="3">
    <source>
        <dbReference type="ARBA" id="ARBA00022448"/>
    </source>
</evidence>
<keyword evidence="6 9" id="KW-0769">Symport</keyword>
<keyword evidence="8 9" id="KW-0472">Membrane</keyword>
<dbReference type="RefSeq" id="WP_075703923.1">
    <property type="nucleotide sequence ID" value="NZ_CAMREZ010000002.1"/>
</dbReference>
<dbReference type="GO" id="GO:0005886">
    <property type="term" value="C:plasma membrane"/>
    <property type="evidence" value="ECO:0007669"/>
    <property type="project" value="UniProtKB-SubCell"/>
</dbReference>
<dbReference type="Gene3D" id="1.20.1740.10">
    <property type="entry name" value="Amino acid/polyamine transporter I"/>
    <property type="match status" value="1"/>
</dbReference>
<comment type="caution">
    <text evidence="10">The sequence shown here is derived from an EMBL/GenBank/DDBJ whole genome shotgun (WGS) entry which is preliminary data.</text>
</comment>
<reference evidence="10 11" key="1">
    <citation type="submission" date="2018-04" db="EMBL/GenBank/DDBJ databases">
        <title>Genomic Encyclopedia of Type Strains, Phase IV (KMG-IV): sequencing the most valuable type-strain genomes for metagenomic binning, comparative biology and taxonomic classification.</title>
        <authorList>
            <person name="Goeker M."/>
        </authorList>
    </citation>
    <scope>NUCLEOTIDE SEQUENCE [LARGE SCALE GENOMIC DNA]</scope>
    <source>
        <strain evidence="10 11">DSM 26588</strain>
    </source>
</reference>
<dbReference type="PANTHER" id="PTHR30330:SF3">
    <property type="entry name" value="TRANSCRIPTIONAL REGULATOR, LRP FAMILY"/>
    <property type="match status" value="1"/>
</dbReference>
<evidence type="ECO:0000313" key="10">
    <source>
        <dbReference type="EMBL" id="PVY59057.1"/>
    </source>
</evidence>
<feature type="transmembrane region" description="Helical" evidence="9">
    <location>
        <begin position="141"/>
        <end position="162"/>
    </location>
</feature>
<evidence type="ECO:0000313" key="11">
    <source>
        <dbReference type="Proteomes" id="UP000245778"/>
    </source>
</evidence>
<feature type="transmembrane region" description="Helical" evidence="9">
    <location>
        <begin position="338"/>
        <end position="359"/>
    </location>
</feature>
<evidence type="ECO:0000256" key="8">
    <source>
        <dbReference type="ARBA" id="ARBA00023136"/>
    </source>
</evidence>
<dbReference type="InterPro" id="IPR001463">
    <property type="entry name" value="Na/Ala_symport"/>
</dbReference>
<evidence type="ECO:0000256" key="4">
    <source>
        <dbReference type="ARBA" id="ARBA00022475"/>
    </source>
</evidence>
<evidence type="ECO:0000256" key="6">
    <source>
        <dbReference type="ARBA" id="ARBA00022847"/>
    </source>
</evidence>
<feature type="transmembrane region" description="Helical" evidence="9">
    <location>
        <begin position="305"/>
        <end position="326"/>
    </location>
</feature>
<evidence type="ECO:0000256" key="1">
    <source>
        <dbReference type="ARBA" id="ARBA00004651"/>
    </source>
</evidence>
<accession>A0A2U1CE49</accession>
<dbReference type="AlphaFoldDB" id="A0A2U1CE49"/>
<organism evidence="10 11">
    <name type="scientific">Intestinimonas butyriciproducens</name>
    <dbReference type="NCBI Taxonomy" id="1297617"/>
    <lineage>
        <taxon>Bacteria</taxon>
        <taxon>Bacillati</taxon>
        <taxon>Bacillota</taxon>
        <taxon>Clostridia</taxon>
        <taxon>Eubacteriales</taxon>
        <taxon>Intestinimonas</taxon>
    </lineage>
</organism>